<dbReference type="RefSeq" id="WP_004073109.1">
    <property type="nucleotide sequence ID" value="NZ_VIRB01000062.1"/>
</dbReference>
<evidence type="ECO:0000313" key="1">
    <source>
        <dbReference type="EMBL" id="NDO69038.1"/>
    </source>
</evidence>
<protein>
    <recommendedName>
        <fullName evidence="3">DUF669 domain-containing protein</fullName>
    </recommendedName>
</protein>
<sequence>MKRKNNMVKFNGNLPSFVFDFQDGEYICEIEGFSVYERDPNKLVVKICTIEDTVNGMVFKMYYDLSGESLCKNSPLGRLLKELGVIHKNKIKWEELSGQQVLAEIVTSKSGNIYVKKLSAVPDDLRIEFEEELEFDEDDDETK</sequence>
<evidence type="ECO:0000313" key="2">
    <source>
        <dbReference type="Proteomes" id="UP000474104"/>
    </source>
</evidence>
<proteinExistence type="predicted"/>
<dbReference type="Proteomes" id="UP000474104">
    <property type="component" value="Unassembled WGS sequence"/>
</dbReference>
<dbReference type="EMBL" id="VIRB01000062">
    <property type="protein sequence ID" value="NDO69038.1"/>
    <property type="molecule type" value="Genomic_DNA"/>
</dbReference>
<dbReference type="AlphaFoldDB" id="A0A9X5H6F1"/>
<name>A0A9X5H6F1_9FIRM</name>
<evidence type="ECO:0008006" key="3">
    <source>
        <dbReference type="Google" id="ProtNLM"/>
    </source>
</evidence>
<reference evidence="1 2" key="1">
    <citation type="submission" date="2019-07" db="EMBL/GenBank/DDBJ databases">
        <title>Draft genome sequences of 15 bacterial species constituting the stable defined intestinal microbiota of the GM15 gnotobiotic mouse model.</title>
        <authorList>
            <person name="Elie C."/>
            <person name="Mathieu A."/>
            <person name="Saliou A."/>
            <person name="Darnaud M."/>
            <person name="Leulier F."/>
            <person name="Tamellini A."/>
        </authorList>
    </citation>
    <scope>NUCLEOTIDE SEQUENCE [LARGE SCALE GENOMIC DNA]</scope>
    <source>
        <strain evidence="2">ASF 502</strain>
    </source>
</reference>
<gene>
    <name evidence="1" type="ORF">FMM80_10235</name>
</gene>
<accession>A0A9X5H6F1</accession>
<comment type="caution">
    <text evidence="1">The sequence shown here is derived from an EMBL/GenBank/DDBJ whole genome shotgun (WGS) entry which is preliminary data.</text>
</comment>
<organism evidence="1 2">
    <name type="scientific">Schaedlerella arabinosiphila</name>
    <dbReference type="NCBI Taxonomy" id="2044587"/>
    <lineage>
        <taxon>Bacteria</taxon>
        <taxon>Bacillati</taxon>
        <taxon>Bacillota</taxon>
        <taxon>Clostridia</taxon>
        <taxon>Lachnospirales</taxon>
        <taxon>Lachnospiraceae</taxon>
        <taxon>Schaedlerella</taxon>
    </lineage>
</organism>